<evidence type="ECO:0000259" key="4">
    <source>
        <dbReference type="PROSITE" id="PS51371"/>
    </source>
</evidence>
<dbReference type="InterPro" id="IPR043128">
    <property type="entry name" value="Rev_trsase/Diguanyl_cyclase"/>
</dbReference>
<dbReference type="PROSITE" id="PS50887">
    <property type="entry name" value="GGDEF"/>
    <property type="match status" value="1"/>
</dbReference>
<dbReference type="SMART" id="SM00267">
    <property type="entry name" value="GGDEF"/>
    <property type="match status" value="1"/>
</dbReference>
<dbReference type="EMBL" id="RHHR01000007">
    <property type="protein sequence ID" value="RNB76363.1"/>
    <property type="molecule type" value="Genomic_DNA"/>
</dbReference>
<dbReference type="Pfam" id="PF00571">
    <property type="entry name" value="CBS"/>
    <property type="match status" value="2"/>
</dbReference>
<dbReference type="Proteomes" id="UP000282028">
    <property type="component" value="Unassembled WGS sequence"/>
</dbReference>
<evidence type="ECO:0000256" key="1">
    <source>
        <dbReference type="ARBA" id="ARBA00023122"/>
    </source>
</evidence>
<dbReference type="Pfam" id="PF00990">
    <property type="entry name" value="GGDEF"/>
    <property type="match status" value="1"/>
</dbReference>
<dbReference type="InterPro" id="IPR000160">
    <property type="entry name" value="GGDEF_dom"/>
</dbReference>
<dbReference type="SUPFAM" id="SSF54631">
    <property type="entry name" value="CBS-domain pair"/>
    <property type="match status" value="1"/>
</dbReference>
<dbReference type="InterPro" id="IPR051257">
    <property type="entry name" value="Diverse_CBS-Domain"/>
</dbReference>
<sequence length="268" mass="30411">MIVSDIMTTDLHTITSEKSVAHAAERMNENHVSSLIVVEHDDVIGIMTSRDVRSSHPNRIVADAMTSETINMSVDQSIWDADRLIRNSGIEEILILDEERLVGRVTREAVLMRIAEYTDPLTGLFRAPYIQSIGERLLKEGTPFHLLFIDLNNFGQINKLYGHPFGNDVIREYSNVLSDLMDDRYDFLSRYAGDEFVVISTADDNHVFSYLEIMEKPIDIRHVQISAAVGHVNGYLDSDFFSLSLRELMERASLLSTSAKNRSVSRPY</sequence>
<feature type="domain" description="CBS" evidence="4">
    <location>
        <begin position="65"/>
        <end position="121"/>
    </location>
</feature>
<gene>
    <name evidence="5" type="ORF">EDM52_03270</name>
</gene>
<evidence type="ECO:0000313" key="6">
    <source>
        <dbReference type="Proteomes" id="UP000282028"/>
    </source>
</evidence>
<dbReference type="InterPro" id="IPR029787">
    <property type="entry name" value="Nucleotide_cyclase"/>
</dbReference>
<organism evidence="5 6">
    <name type="scientific">Brevibacillus invocatus</name>
    <dbReference type="NCBI Taxonomy" id="173959"/>
    <lineage>
        <taxon>Bacteria</taxon>
        <taxon>Bacillati</taxon>
        <taxon>Bacillota</taxon>
        <taxon>Bacilli</taxon>
        <taxon>Bacillales</taxon>
        <taxon>Paenibacillaceae</taxon>
        <taxon>Brevibacillus</taxon>
    </lineage>
</organism>
<reference evidence="5 6" key="1">
    <citation type="submission" date="2018-10" db="EMBL/GenBank/DDBJ databases">
        <title>Phylogenomics of Brevibacillus.</title>
        <authorList>
            <person name="Dunlap C."/>
        </authorList>
    </citation>
    <scope>NUCLEOTIDE SEQUENCE [LARGE SCALE GENOMIC DNA]</scope>
    <source>
        <strain evidence="5 6">JCM 12215</strain>
    </source>
</reference>
<dbReference type="Gene3D" id="3.30.70.270">
    <property type="match status" value="1"/>
</dbReference>
<accession>A0A3M8CL59</accession>
<comment type="caution">
    <text evidence="5">The sequence shown here is derived from an EMBL/GenBank/DDBJ whole genome shotgun (WGS) entry which is preliminary data.</text>
</comment>
<dbReference type="PROSITE" id="PS51371">
    <property type="entry name" value="CBS"/>
    <property type="match status" value="2"/>
</dbReference>
<dbReference type="InterPro" id="IPR046342">
    <property type="entry name" value="CBS_dom_sf"/>
</dbReference>
<dbReference type="RefSeq" id="WP_122907573.1">
    <property type="nucleotide sequence ID" value="NZ_CBCSBE010000008.1"/>
</dbReference>
<dbReference type="NCBIfam" id="TIGR00254">
    <property type="entry name" value="GGDEF"/>
    <property type="match status" value="1"/>
</dbReference>
<feature type="domain" description="CBS" evidence="4">
    <location>
        <begin position="7"/>
        <end position="64"/>
    </location>
</feature>
<dbReference type="AlphaFoldDB" id="A0A3M8CL59"/>
<dbReference type="PANTHER" id="PTHR43080:SF2">
    <property type="entry name" value="CBS DOMAIN-CONTAINING PROTEIN"/>
    <property type="match status" value="1"/>
</dbReference>
<dbReference type="CDD" id="cd01949">
    <property type="entry name" value="GGDEF"/>
    <property type="match status" value="1"/>
</dbReference>
<evidence type="ECO:0000259" key="3">
    <source>
        <dbReference type="PROSITE" id="PS50887"/>
    </source>
</evidence>
<proteinExistence type="predicted"/>
<dbReference type="PANTHER" id="PTHR43080">
    <property type="entry name" value="CBS DOMAIN-CONTAINING PROTEIN CBSX3, MITOCHONDRIAL"/>
    <property type="match status" value="1"/>
</dbReference>
<keyword evidence="1 2" id="KW-0129">CBS domain</keyword>
<keyword evidence="6" id="KW-1185">Reference proteome</keyword>
<protein>
    <submittedName>
        <fullName evidence="5">GGDEF domain-containing protein</fullName>
    </submittedName>
</protein>
<dbReference type="OrthoDB" id="12905at2"/>
<dbReference type="Gene3D" id="3.10.580.10">
    <property type="entry name" value="CBS-domain"/>
    <property type="match status" value="1"/>
</dbReference>
<dbReference type="SMART" id="SM00116">
    <property type="entry name" value="CBS"/>
    <property type="match status" value="2"/>
</dbReference>
<evidence type="ECO:0000313" key="5">
    <source>
        <dbReference type="EMBL" id="RNB76363.1"/>
    </source>
</evidence>
<name>A0A3M8CL59_9BACL</name>
<evidence type="ECO:0000256" key="2">
    <source>
        <dbReference type="PROSITE-ProRule" id="PRU00703"/>
    </source>
</evidence>
<dbReference type="SUPFAM" id="SSF55073">
    <property type="entry name" value="Nucleotide cyclase"/>
    <property type="match status" value="1"/>
</dbReference>
<feature type="domain" description="GGDEF" evidence="3">
    <location>
        <begin position="142"/>
        <end position="268"/>
    </location>
</feature>
<dbReference type="InterPro" id="IPR000644">
    <property type="entry name" value="CBS_dom"/>
</dbReference>